<evidence type="ECO:0000256" key="10">
    <source>
        <dbReference type="ARBA" id="ARBA00023157"/>
    </source>
</evidence>
<evidence type="ECO:0000256" key="18">
    <source>
        <dbReference type="SAM" id="Phobius"/>
    </source>
</evidence>
<dbReference type="CDD" id="cd15293">
    <property type="entry name" value="7tmC_GPR158-like"/>
    <property type="match status" value="1"/>
</dbReference>
<keyword evidence="14" id="KW-0628">Postsynaptic cell membrane</keyword>
<feature type="region of interest" description="Disordered" evidence="17">
    <location>
        <begin position="1143"/>
        <end position="1266"/>
    </location>
</feature>
<feature type="transmembrane region" description="Helical" evidence="18">
    <location>
        <begin position="845"/>
        <end position="868"/>
    </location>
</feature>
<organism evidence="20 21">
    <name type="scientific">Tropilaelaps mercedesae</name>
    <dbReference type="NCBI Taxonomy" id="418985"/>
    <lineage>
        <taxon>Eukaryota</taxon>
        <taxon>Metazoa</taxon>
        <taxon>Ecdysozoa</taxon>
        <taxon>Arthropoda</taxon>
        <taxon>Chelicerata</taxon>
        <taxon>Arachnida</taxon>
        <taxon>Acari</taxon>
        <taxon>Parasitiformes</taxon>
        <taxon>Mesostigmata</taxon>
        <taxon>Gamasina</taxon>
        <taxon>Dermanyssoidea</taxon>
        <taxon>Laelapidae</taxon>
        <taxon>Tropilaelaps</taxon>
    </lineage>
</organism>
<dbReference type="InterPro" id="IPR054714">
    <property type="entry name" value="GPR158_179_extracellular"/>
</dbReference>
<keyword evidence="3" id="KW-1003">Cell membrane</keyword>
<gene>
    <name evidence="20" type="ORF">BIW11_05842</name>
</gene>
<feature type="region of interest" description="Disordered" evidence="17">
    <location>
        <begin position="218"/>
        <end position="251"/>
    </location>
</feature>
<feature type="region of interest" description="Disordered" evidence="17">
    <location>
        <begin position="147"/>
        <end position="178"/>
    </location>
</feature>
<accession>A0A1V9Y0J7</accession>
<name>A0A1V9Y0J7_9ACAR</name>
<feature type="compositionally biased region" description="Polar residues" evidence="17">
    <location>
        <begin position="1213"/>
        <end position="1233"/>
    </location>
</feature>
<keyword evidence="7" id="KW-0770">Synapse</keyword>
<keyword evidence="11" id="KW-0675">Receptor</keyword>
<reference evidence="20 21" key="1">
    <citation type="journal article" date="2017" name="Gigascience">
        <title>Draft genome of the honey bee ectoparasitic mite, Tropilaelaps mercedesae, is shaped by the parasitic life history.</title>
        <authorList>
            <person name="Dong X."/>
            <person name="Armstrong S.D."/>
            <person name="Xia D."/>
            <person name="Makepeace B.L."/>
            <person name="Darby A.C."/>
            <person name="Kadowaki T."/>
        </authorList>
    </citation>
    <scope>NUCLEOTIDE SEQUENCE [LARGE SCALE GENOMIC DNA]</scope>
    <source>
        <strain evidence="20">Wuxi-XJTLU</strain>
    </source>
</reference>
<evidence type="ECO:0000256" key="13">
    <source>
        <dbReference type="ARBA" id="ARBA00023224"/>
    </source>
</evidence>
<evidence type="ECO:0000259" key="19">
    <source>
        <dbReference type="PROSITE" id="PS50259"/>
    </source>
</evidence>
<comment type="similarity">
    <text evidence="2">Belongs to the G-protein coupled receptor 3 family.</text>
</comment>
<evidence type="ECO:0000256" key="14">
    <source>
        <dbReference type="ARBA" id="ARBA00023257"/>
    </source>
</evidence>
<dbReference type="STRING" id="418985.A0A1V9Y0J7"/>
<keyword evidence="12" id="KW-0325">Glycoprotein</keyword>
<evidence type="ECO:0000256" key="5">
    <source>
        <dbReference type="ARBA" id="ARBA00022729"/>
    </source>
</evidence>
<evidence type="ECO:0000256" key="3">
    <source>
        <dbReference type="ARBA" id="ARBA00022475"/>
    </source>
</evidence>
<evidence type="ECO:0000256" key="1">
    <source>
        <dbReference type="ARBA" id="ARBA00004487"/>
    </source>
</evidence>
<keyword evidence="10" id="KW-1015">Disulfide bond</keyword>
<evidence type="ECO:0000313" key="20">
    <source>
        <dbReference type="EMBL" id="OQR79287.1"/>
    </source>
</evidence>
<keyword evidence="21" id="KW-1185">Reference proteome</keyword>
<dbReference type="PANTHER" id="PTHR32546">
    <property type="entry name" value="G-PROTEIN COUPLED RECEPTOR 158-RELATED"/>
    <property type="match status" value="1"/>
</dbReference>
<comment type="subcellular location">
    <subcellularLocation>
        <location evidence="1">Cell projection</location>
        <location evidence="1">Neuron projection</location>
    </subcellularLocation>
    <subcellularLocation>
        <location evidence="16">Postsynaptic cell membrane</location>
        <topology evidence="16">Multi-pass membrane protein</topology>
    </subcellularLocation>
</comment>
<evidence type="ECO:0000256" key="4">
    <source>
        <dbReference type="ARBA" id="ARBA00022692"/>
    </source>
</evidence>
<feature type="compositionally biased region" description="Low complexity" evidence="17">
    <location>
        <begin position="218"/>
        <end position="232"/>
    </location>
</feature>
<evidence type="ECO:0000256" key="8">
    <source>
        <dbReference type="ARBA" id="ARBA00023040"/>
    </source>
</evidence>
<dbReference type="GO" id="GO:0004930">
    <property type="term" value="F:G protein-coupled receptor activity"/>
    <property type="evidence" value="ECO:0007669"/>
    <property type="project" value="UniProtKB-KW"/>
</dbReference>
<dbReference type="InterPro" id="IPR043458">
    <property type="entry name" value="GPR158/179"/>
</dbReference>
<evidence type="ECO:0000313" key="21">
    <source>
        <dbReference type="Proteomes" id="UP000192247"/>
    </source>
</evidence>
<dbReference type="InParanoid" id="A0A1V9Y0J7"/>
<comment type="caution">
    <text evidence="20">The sequence shown here is derived from an EMBL/GenBank/DDBJ whole genome shotgun (WGS) entry which is preliminary data.</text>
</comment>
<dbReference type="OrthoDB" id="5823771at2759"/>
<dbReference type="InterPro" id="IPR017978">
    <property type="entry name" value="GPCR_3_C"/>
</dbReference>
<keyword evidence="15" id="KW-0966">Cell projection</keyword>
<evidence type="ECO:0000256" key="15">
    <source>
        <dbReference type="ARBA" id="ARBA00023273"/>
    </source>
</evidence>
<evidence type="ECO:0000256" key="2">
    <source>
        <dbReference type="ARBA" id="ARBA00007242"/>
    </source>
</evidence>
<sequence length="1266" mass="141454">MRTSIGNEAATFVTTEENISEQLLATQRDDIVTTNNVYQPASVNYNTSLDGGTHDGVTVKTVRHSGEATRQLCTDMMETIYMLATEALAANAVTGVLQSALRRPTHNWADKAPPTAPSFSFEQQAGRQMFEQLIRATCHTAATCGRGVRHSMGPREGVRSEQTVGDGRRLDGMDTSVTGRSGLVHVRGVASSDAHSDYLAAAVNTTATTNTNLSYDKNVYNNNNNSGKNESSAITSENDNFYTENDNSSHTTNIRTTDTAIAVDKTDLNLDEYGDENFVVHRYLDNSNHTGVTNEIRRNHPGISLSALAKSGVWTTRQECGTRRATLRSSCMRLNYRSVADCDLDRDSNQRVRAGTPRARPPPVRRPRWLLRADLLLPLLLCITLNTPATLSSATIVEAKKDRDQQNRELLLPTIAQRHLLTRQQQRSFYSNEVVRLLNQRQNTSAALQYIEEAHDKWNRKQESCHRANLTPFGIKLHLDRNQAGHISNPRYQVFERAERVAQRTADFLARLFQKSVPKHLHQKGRETREDQQLSSPVVYAALTSANLVDPSDGRMVVGSGIVIEGRVNMYAYQMGKGHHVQYHANYSYDSDESVFKCRWYRDLDKRWEGSYSRIKHPAGIWSSPYFDCGYSNHWLITYAAPIVVATMENGSQTSRGVRGVDSDSNLYNNDTISLLPEAENTRQLIGVATVSINLNRLDIDQCPGDDPLFANTHLCDTVNSKCEFVADKGFRRGNYRCRCLDGFYLPSSLFDVEPVISGHALEMDFVERNMNITEPERTSIAQLRCLPCPPGCVTCEDEAPCFVEYNETLRGSLVIAQLACSCLVLLMMALIYRLRKNRRFASSMWILLEAILLGALLIYQAIVIRYFEPSALSCILEPWFRELGFATLYGAITLKIYRIVAEFQTRKAHRVCVRSKDLLRYLIGLVLSVALYLAAWTAMVVDSGGGSVDDILVNSTNSQGLRFLSCRPLVWDAVTESAEVLFLVLSLRLAFRLRNAQSFPEAAALTRAIAVETLFSVPLYVVKHVLPDAVQPDYVFVAYFFRCHLTVTLVLMIIFLPKLCYRRAAAARSANAKGARATGANQSGTAVSNESSLDPAQRLHQACIAIVGNGELDIAEISLADMDPEEIRAELRRAYTQLEVLRNKSMRRDNPHISKRRGGRKATHRRFSLQPFHHRHKHNNQQNQQHCAMASASGTYDHRQHGQHQQGHHSNHPNLPETTEVSKTPEESTASMEGTFAADGPSVTSLSAEHRGGGDRSGASHKHYH</sequence>
<keyword evidence="8" id="KW-0297">G-protein coupled receptor</keyword>
<dbReference type="Gene3D" id="3.30.450.20">
    <property type="entry name" value="PAS domain"/>
    <property type="match status" value="1"/>
</dbReference>
<feature type="transmembrane region" description="Helical" evidence="18">
    <location>
        <begin position="919"/>
        <end position="940"/>
    </location>
</feature>
<dbReference type="Proteomes" id="UP000192247">
    <property type="component" value="Unassembled WGS sequence"/>
</dbReference>
<feature type="transmembrane region" description="Helical" evidence="18">
    <location>
        <begin position="1035"/>
        <end position="1057"/>
    </location>
</feature>
<proteinExistence type="inferred from homology"/>
<evidence type="ECO:0000256" key="7">
    <source>
        <dbReference type="ARBA" id="ARBA00023018"/>
    </source>
</evidence>
<evidence type="ECO:0000256" key="17">
    <source>
        <dbReference type="SAM" id="MobiDB-lite"/>
    </source>
</evidence>
<keyword evidence="4 18" id="KW-0812">Transmembrane</keyword>
<feature type="compositionally biased region" description="Polar residues" evidence="17">
    <location>
        <begin position="233"/>
        <end position="251"/>
    </location>
</feature>
<keyword evidence="9 18" id="KW-0472">Membrane</keyword>
<keyword evidence="6 18" id="KW-1133">Transmembrane helix</keyword>
<evidence type="ECO:0000256" key="6">
    <source>
        <dbReference type="ARBA" id="ARBA00022989"/>
    </source>
</evidence>
<dbReference type="AlphaFoldDB" id="A0A1V9Y0J7"/>
<evidence type="ECO:0000256" key="9">
    <source>
        <dbReference type="ARBA" id="ARBA00023136"/>
    </source>
</evidence>
<keyword evidence="13" id="KW-0807">Transducer</keyword>
<keyword evidence="5" id="KW-0732">Signal</keyword>
<dbReference type="Pfam" id="PF22572">
    <property type="entry name" value="GPR158_179_EC"/>
    <property type="match status" value="1"/>
</dbReference>
<dbReference type="PANTHER" id="PTHR32546:SF26">
    <property type="entry name" value="SMOG, ISOFORM D"/>
    <property type="match status" value="1"/>
</dbReference>
<dbReference type="Pfam" id="PF00003">
    <property type="entry name" value="7tm_3"/>
    <property type="match status" value="1"/>
</dbReference>
<dbReference type="PROSITE" id="PS50259">
    <property type="entry name" value="G_PROTEIN_RECEP_F3_4"/>
    <property type="match status" value="1"/>
</dbReference>
<evidence type="ECO:0000256" key="16">
    <source>
        <dbReference type="ARBA" id="ARBA00034104"/>
    </source>
</evidence>
<protein>
    <recommendedName>
        <fullName evidence="19">G-protein coupled receptors family 3 profile domain-containing protein</fullName>
    </recommendedName>
</protein>
<feature type="domain" description="G-protein coupled receptors family 3 profile" evidence="19">
    <location>
        <begin position="810"/>
        <end position="1060"/>
    </location>
</feature>
<feature type="transmembrane region" description="Helical" evidence="18">
    <location>
        <begin position="812"/>
        <end position="833"/>
    </location>
</feature>
<dbReference type="GO" id="GO:0043005">
    <property type="term" value="C:neuron projection"/>
    <property type="evidence" value="ECO:0007669"/>
    <property type="project" value="UniProtKB-SubCell"/>
</dbReference>
<dbReference type="GO" id="GO:0045211">
    <property type="term" value="C:postsynaptic membrane"/>
    <property type="evidence" value="ECO:0007669"/>
    <property type="project" value="UniProtKB-SubCell"/>
</dbReference>
<dbReference type="EMBL" id="MNPL01001297">
    <property type="protein sequence ID" value="OQR79287.1"/>
    <property type="molecule type" value="Genomic_DNA"/>
</dbReference>
<evidence type="ECO:0000256" key="11">
    <source>
        <dbReference type="ARBA" id="ARBA00023170"/>
    </source>
</evidence>
<feature type="compositionally biased region" description="Basic residues" evidence="17">
    <location>
        <begin position="1154"/>
        <end position="1180"/>
    </location>
</feature>
<feature type="transmembrane region" description="Helical" evidence="18">
    <location>
        <begin position="880"/>
        <end position="898"/>
    </location>
</feature>
<evidence type="ECO:0000256" key="12">
    <source>
        <dbReference type="ARBA" id="ARBA00023180"/>
    </source>
</evidence>